<proteinExistence type="predicted"/>
<protein>
    <recommendedName>
        <fullName evidence="2">diguanylate cyclase</fullName>
        <ecNumber evidence="2">2.7.7.65</ecNumber>
    </recommendedName>
</protein>
<evidence type="ECO:0000256" key="1">
    <source>
        <dbReference type="ARBA" id="ARBA00001946"/>
    </source>
</evidence>
<dbReference type="InterPro" id="IPR043128">
    <property type="entry name" value="Rev_trsase/Diguanyl_cyclase"/>
</dbReference>
<dbReference type="GO" id="GO:0005886">
    <property type="term" value="C:plasma membrane"/>
    <property type="evidence" value="ECO:0007669"/>
    <property type="project" value="TreeGrafter"/>
</dbReference>
<dbReference type="CDD" id="cd01949">
    <property type="entry name" value="GGDEF"/>
    <property type="match status" value="1"/>
</dbReference>
<keyword evidence="5" id="KW-1185">Reference proteome</keyword>
<dbReference type="Proteomes" id="UP000291106">
    <property type="component" value="Chromosome"/>
</dbReference>
<dbReference type="SMART" id="SM00267">
    <property type="entry name" value="GGDEF"/>
    <property type="match status" value="1"/>
</dbReference>
<comment type="cofactor">
    <cofactor evidence="1">
        <name>Mg(2+)</name>
        <dbReference type="ChEBI" id="CHEBI:18420"/>
    </cofactor>
</comment>
<dbReference type="AlphaFoldDB" id="A0A411PL06"/>
<dbReference type="SUPFAM" id="SSF55073">
    <property type="entry name" value="Nucleotide cyclase"/>
    <property type="match status" value="1"/>
</dbReference>
<dbReference type="GO" id="GO:1902201">
    <property type="term" value="P:negative regulation of bacterial-type flagellum-dependent cell motility"/>
    <property type="evidence" value="ECO:0007669"/>
    <property type="project" value="TreeGrafter"/>
</dbReference>
<dbReference type="PROSITE" id="PS50887">
    <property type="entry name" value="GGDEF"/>
    <property type="match status" value="1"/>
</dbReference>
<dbReference type="InterPro" id="IPR050469">
    <property type="entry name" value="Diguanylate_Cyclase"/>
</dbReference>
<dbReference type="GO" id="GO:0043709">
    <property type="term" value="P:cell adhesion involved in single-species biofilm formation"/>
    <property type="evidence" value="ECO:0007669"/>
    <property type="project" value="TreeGrafter"/>
</dbReference>
<dbReference type="OrthoDB" id="9812260at2"/>
<evidence type="ECO:0000256" key="2">
    <source>
        <dbReference type="ARBA" id="ARBA00012528"/>
    </source>
</evidence>
<dbReference type="Pfam" id="PF00990">
    <property type="entry name" value="GGDEF"/>
    <property type="match status" value="1"/>
</dbReference>
<dbReference type="PANTHER" id="PTHR45138:SF6">
    <property type="entry name" value="DIGUANYLATE CYCLASE DGCN"/>
    <property type="match status" value="1"/>
</dbReference>
<gene>
    <name evidence="4" type="ORF">EXU30_17195</name>
</gene>
<dbReference type="FunFam" id="3.30.70.270:FF:000001">
    <property type="entry name" value="Diguanylate cyclase domain protein"/>
    <property type="match status" value="1"/>
</dbReference>
<dbReference type="GO" id="GO:0052621">
    <property type="term" value="F:diguanylate cyclase activity"/>
    <property type="evidence" value="ECO:0007669"/>
    <property type="project" value="UniProtKB-EC"/>
</dbReference>
<dbReference type="InterPro" id="IPR000160">
    <property type="entry name" value="GGDEF_dom"/>
</dbReference>
<organism evidence="4 5">
    <name type="scientific">Shewanella maritima</name>
    <dbReference type="NCBI Taxonomy" id="2520507"/>
    <lineage>
        <taxon>Bacteria</taxon>
        <taxon>Pseudomonadati</taxon>
        <taxon>Pseudomonadota</taxon>
        <taxon>Gammaproteobacteria</taxon>
        <taxon>Alteromonadales</taxon>
        <taxon>Shewanellaceae</taxon>
        <taxon>Shewanella</taxon>
    </lineage>
</organism>
<feature type="domain" description="GGDEF" evidence="3">
    <location>
        <begin position="165"/>
        <end position="293"/>
    </location>
</feature>
<name>A0A411PL06_9GAMM</name>
<evidence type="ECO:0000259" key="3">
    <source>
        <dbReference type="PROSITE" id="PS50887"/>
    </source>
</evidence>
<dbReference type="KEGG" id="smai:EXU30_17195"/>
<dbReference type="InterPro" id="IPR029787">
    <property type="entry name" value="Nucleotide_cyclase"/>
</dbReference>
<evidence type="ECO:0000313" key="4">
    <source>
        <dbReference type="EMBL" id="QBF84213.1"/>
    </source>
</evidence>
<accession>A0A411PL06</accession>
<dbReference type="NCBIfam" id="TIGR00254">
    <property type="entry name" value="GGDEF"/>
    <property type="match status" value="1"/>
</dbReference>
<dbReference type="PANTHER" id="PTHR45138">
    <property type="entry name" value="REGULATORY COMPONENTS OF SENSORY TRANSDUCTION SYSTEM"/>
    <property type="match status" value="1"/>
</dbReference>
<sequence length="293" mass="33659">MDFASVTELYPDDQWYRGDVYEQLTPEIDQVQIMQMLHASLDPRTVFSCFGNIVGQHLPLSGVQLNINQHQFAWGRRRGIEFQRSVEEHQTKYQFIYQLTQKLSAADVKKLKQIEQLMIQPLNNAIKYQAMSNQAMFDDLTKLGNRHYYQQAIKHAIARSERKLDDMTLIVADLDRFKQLNDNYGHQIGDCMLRNFADLLQNATRSTDQAFRLGGDEFVIITQGDISAAQIICQRIIDAAAEDTQMCRYDVKCSLGIAQAQHKVSADMLFDRADRAMYSAKAAGRNTYEVFSH</sequence>
<dbReference type="EC" id="2.7.7.65" evidence="2"/>
<reference evidence="4 5" key="1">
    <citation type="submission" date="2019-02" db="EMBL/GenBank/DDBJ databases">
        <title>Shewanella sp. D4-2 isolated from Dokdo Island.</title>
        <authorList>
            <person name="Baek K."/>
        </authorList>
    </citation>
    <scope>NUCLEOTIDE SEQUENCE [LARGE SCALE GENOMIC DNA]</scope>
    <source>
        <strain evidence="4 5">D4-2</strain>
    </source>
</reference>
<dbReference type="Gene3D" id="3.30.70.270">
    <property type="match status" value="1"/>
</dbReference>
<evidence type="ECO:0000313" key="5">
    <source>
        <dbReference type="Proteomes" id="UP000291106"/>
    </source>
</evidence>
<dbReference type="EMBL" id="CP036200">
    <property type="protein sequence ID" value="QBF84213.1"/>
    <property type="molecule type" value="Genomic_DNA"/>
</dbReference>
<dbReference type="RefSeq" id="WP_130602099.1">
    <property type="nucleotide sequence ID" value="NZ_CP036200.1"/>
</dbReference>